<dbReference type="Gene3D" id="2.170.130.10">
    <property type="entry name" value="TonB-dependent receptor, plug domain"/>
    <property type="match status" value="1"/>
</dbReference>
<dbReference type="AlphaFoldDB" id="A0A495JAL2"/>
<dbReference type="NCBIfam" id="TIGR04057">
    <property type="entry name" value="SusC_RagA_signa"/>
    <property type="match status" value="1"/>
</dbReference>
<protein>
    <submittedName>
        <fullName evidence="10">TonB-linked SusC/RagA family outer membrane protein</fullName>
    </submittedName>
</protein>
<keyword evidence="3 7" id="KW-1134">Transmembrane beta strand</keyword>
<evidence type="ECO:0000256" key="3">
    <source>
        <dbReference type="ARBA" id="ARBA00022452"/>
    </source>
</evidence>
<dbReference type="InterPro" id="IPR036942">
    <property type="entry name" value="Beta-barrel_TonB_sf"/>
</dbReference>
<keyword evidence="8" id="KW-0732">Signal</keyword>
<accession>A0A495JAL2</accession>
<organism evidence="10 11">
    <name type="scientific">Mucilaginibacter gracilis</name>
    <dbReference type="NCBI Taxonomy" id="423350"/>
    <lineage>
        <taxon>Bacteria</taxon>
        <taxon>Pseudomonadati</taxon>
        <taxon>Bacteroidota</taxon>
        <taxon>Sphingobacteriia</taxon>
        <taxon>Sphingobacteriales</taxon>
        <taxon>Sphingobacteriaceae</taxon>
        <taxon>Mucilaginibacter</taxon>
    </lineage>
</organism>
<evidence type="ECO:0000256" key="5">
    <source>
        <dbReference type="ARBA" id="ARBA00023136"/>
    </source>
</evidence>
<feature type="chain" id="PRO_5019763809" evidence="8">
    <location>
        <begin position="45"/>
        <end position="1207"/>
    </location>
</feature>
<keyword evidence="6 7" id="KW-0998">Cell outer membrane</keyword>
<comment type="caution">
    <text evidence="10">The sequence shown here is derived from an EMBL/GenBank/DDBJ whole genome shotgun (WGS) entry which is preliminary data.</text>
</comment>
<keyword evidence="4 7" id="KW-0812">Transmembrane</keyword>
<dbReference type="RefSeq" id="WP_121201180.1">
    <property type="nucleotide sequence ID" value="NZ_RBKU01000001.1"/>
</dbReference>
<dbReference type="GO" id="GO:0009279">
    <property type="term" value="C:cell outer membrane"/>
    <property type="evidence" value="ECO:0007669"/>
    <property type="project" value="UniProtKB-SubCell"/>
</dbReference>
<dbReference type="EMBL" id="RBKU01000001">
    <property type="protein sequence ID" value="RKR85099.1"/>
    <property type="molecule type" value="Genomic_DNA"/>
</dbReference>
<dbReference type="PROSITE" id="PS52016">
    <property type="entry name" value="TONB_DEPENDENT_REC_3"/>
    <property type="match status" value="1"/>
</dbReference>
<dbReference type="NCBIfam" id="TIGR04056">
    <property type="entry name" value="OMP_RagA_SusC"/>
    <property type="match status" value="1"/>
</dbReference>
<dbReference type="SUPFAM" id="SSF56935">
    <property type="entry name" value="Porins"/>
    <property type="match status" value="1"/>
</dbReference>
<evidence type="ECO:0000256" key="8">
    <source>
        <dbReference type="SAM" id="SignalP"/>
    </source>
</evidence>
<dbReference type="InterPro" id="IPR023997">
    <property type="entry name" value="TonB-dep_OMP_SusC/RagA_CS"/>
</dbReference>
<dbReference type="SUPFAM" id="SSF49464">
    <property type="entry name" value="Carboxypeptidase regulatory domain-like"/>
    <property type="match status" value="1"/>
</dbReference>
<evidence type="ECO:0000256" key="7">
    <source>
        <dbReference type="PROSITE-ProRule" id="PRU01360"/>
    </source>
</evidence>
<proteinExistence type="inferred from homology"/>
<comment type="subcellular location">
    <subcellularLocation>
        <location evidence="1 7">Cell outer membrane</location>
        <topology evidence="1 7">Multi-pass membrane protein</topology>
    </subcellularLocation>
</comment>
<gene>
    <name evidence="10" type="ORF">BDD43_5355</name>
</gene>
<evidence type="ECO:0000256" key="4">
    <source>
        <dbReference type="ARBA" id="ARBA00022692"/>
    </source>
</evidence>
<keyword evidence="2 7" id="KW-0813">Transport</keyword>
<name>A0A495JAL2_9SPHI</name>
<reference evidence="10 11" key="1">
    <citation type="submission" date="2018-10" db="EMBL/GenBank/DDBJ databases">
        <title>Genomic Encyclopedia of Archaeal and Bacterial Type Strains, Phase II (KMG-II): from individual species to whole genera.</title>
        <authorList>
            <person name="Goeker M."/>
        </authorList>
    </citation>
    <scope>NUCLEOTIDE SEQUENCE [LARGE SCALE GENOMIC DNA]</scope>
    <source>
        <strain evidence="10 11">DSM 18602</strain>
    </source>
</reference>
<comment type="similarity">
    <text evidence="7">Belongs to the TonB-dependent receptor family.</text>
</comment>
<dbReference type="OrthoDB" id="9768177at2"/>
<dbReference type="InterPro" id="IPR012910">
    <property type="entry name" value="Plug_dom"/>
</dbReference>
<evidence type="ECO:0000259" key="9">
    <source>
        <dbReference type="Pfam" id="PF07715"/>
    </source>
</evidence>
<dbReference type="InterPro" id="IPR037066">
    <property type="entry name" value="Plug_dom_sf"/>
</dbReference>
<dbReference type="Pfam" id="PF07715">
    <property type="entry name" value="Plug"/>
    <property type="match status" value="1"/>
</dbReference>
<dbReference type="Gene3D" id="2.40.170.20">
    <property type="entry name" value="TonB-dependent receptor, beta-barrel domain"/>
    <property type="match status" value="1"/>
</dbReference>
<dbReference type="Pfam" id="PF13715">
    <property type="entry name" value="CarbopepD_reg_2"/>
    <property type="match status" value="1"/>
</dbReference>
<keyword evidence="11" id="KW-1185">Reference proteome</keyword>
<evidence type="ECO:0000256" key="2">
    <source>
        <dbReference type="ARBA" id="ARBA00022448"/>
    </source>
</evidence>
<dbReference type="Proteomes" id="UP000268007">
    <property type="component" value="Unassembled WGS sequence"/>
</dbReference>
<keyword evidence="5 7" id="KW-0472">Membrane</keyword>
<dbReference type="InterPro" id="IPR039426">
    <property type="entry name" value="TonB-dep_rcpt-like"/>
</dbReference>
<sequence length="1207" mass="132552">MTQNFTFYDPYVKRYSTFNKSPIKKLLLCLFVMLLSAFLKEAKAQTVSLSVKNTPLETVFKSITKQTGYVFFYNYRLLEKSTPVSIDLNKVSLKQALDACFENQPFSYAIQGKQITMVAKAEQKFDTGTKANQLIKGIVKDSSGVPLSGITVSVQGTALHTATDKDGMFNILAPVKSVFVFTSIHYNTKDVLVDGKNIELVVVLSQKIVHLRDVQVISTGYQDLRTSNIAGSISNIKGSTLFFDGTNTLEQALQGKLPGVVVTNQSGQVGTRQKVRVRGTSTLLGSQEPIWVVDGVIQEDPLPFKSTVLSAITTSAGAATKDNFDYIRDYVGSSIGWLNPNDIDDITVLKDASATAIYGVRAANGVIVITTKKGQVGPPIVSYSITFNTSEKVNYDRLNLMNSQERVGVSQEIFNRGLVGSSVNTSIGYAGALSDYLFGRTNYNQFNTQVKYLETVNTDWFKILFRNPLSINQNVNISGGNASTRYYGSFGYNSTNGTAIGNQLSGFTGSFGITSQVSSKLNISAKLSASNKATDGFYQSDPYTYASKSSRVIPAYDQSGNLFYYANSIGRQYNVINELNNSGSSNKQQTFNANVSAKYDIIRGLTFQSLYSLNNSSTSGNTYATEKTTYIATIRNYDYGTVKPTDFAYLNSKLPLGGEYNADDNQNLSWNWRNSLSYTKTINAKHVFTALIGEELNSSHYTGLAATTYGYLRDRGLTFAVVPSQISLSPTNTSLLGANTQVDLQTHVKTDRTTNNVGVYGTLNYSYDNRYVANFSIRNDRSNRFGQFTEEKFNPVLAGGLRWNIANEKWFEKTDWLSGLSMRASLGYQRNVVSNVSPDLILKIPTIPTTAVTDRFTGDYLLTISSLPYADLRFEKTTSINLGFDMALFQNKVQASVEYYQKTARDLVTYLTIPAEYGVLSMPINGGSLTNRGYEVSANFTPVRTRDFTWSVSLNTAKNFSDLVKSGIQNNATWRTAASGLFNKEGYPVTGLWAFDFTGVNPANGYPTINLQVAPGSTPASDPTSYMKYVGKADPDFTGGIGMNFRYKKLTLGSSFNIQVGGKKFLAPAYNLTNGVPSEFDNLSRTLLNRWTPTNTTATIPGLPDATVGNNLLLPDGKTNTNVYEMYNYSTARVVSASELRCNSINLSYSLPERWVTSLKCKTIRAGAGVSQPFAIVSKDFNGVDTEVATGGQPRVRSYSLNVNVSF</sequence>
<dbReference type="InterPro" id="IPR008969">
    <property type="entry name" value="CarboxyPept-like_regulatory"/>
</dbReference>
<feature type="domain" description="TonB-dependent receptor plug" evidence="9">
    <location>
        <begin position="227"/>
        <end position="366"/>
    </location>
</feature>
<evidence type="ECO:0000313" key="11">
    <source>
        <dbReference type="Proteomes" id="UP000268007"/>
    </source>
</evidence>
<evidence type="ECO:0000256" key="6">
    <source>
        <dbReference type="ARBA" id="ARBA00023237"/>
    </source>
</evidence>
<dbReference type="Gene3D" id="2.60.40.1120">
    <property type="entry name" value="Carboxypeptidase-like, regulatory domain"/>
    <property type="match status" value="1"/>
</dbReference>
<evidence type="ECO:0000256" key="1">
    <source>
        <dbReference type="ARBA" id="ARBA00004571"/>
    </source>
</evidence>
<feature type="signal peptide" evidence="8">
    <location>
        <begin position="1"/>
        <end position="44"/>
    </location>
</feature>
<evidence type="ECO:0000313" key="10">
    <source>
        <dbReference type="EMBL" id="RKR85099.1"/>
    </source>
</evidence>
<dbReference type="InterPro" id="IPR023996">
    <property type="entry name" value="TonB-dep_OMP_SusC/RagA"/>
</dbReference>